<proteinExistence type="predicted"/>
<dbReference type="EMBL" id="BK015635">
    <property type="protein sequence ID" value="DAE17056.1"/>
    <property type="molecule type" value="Genomic_DNA"/>
</dbReference>
<organism evidence="1">
    <name type="scientific">Peduovirinae sp. ctGB41</name>
    <dbReference type="NCBI Taxonomy" id="2825070"/>
    <lineage>
        <taxon>Viruses</taxon>
        <taxon>Duplodnaviria</taxon>
        <taxon>Heunggongvirae</taxon>
        <taxon>Uroviricota</taxon>
        <taxon>Caudoviricetes</taxon>
        <taxon>Peduoviridae</taxon>
    </lineage>
</organism>
<accession>A0A8S5QD93</accession>
<reference evidence="1" key="1">
    <citation type="journal article" date="2021" name="Proc. Natl. Acad. Sci. U.S.A.">
        <title>A Catalog of Tens of Thousands of Viruses from Human Metagenomes Reveals Hidden Associations with Chronic Diseases.</title>
        <authorList>
            <person name="Tisza M.J."/>
            <person name="Buck C.B."/>
        </authorList>
    </citation>
    <scope>NUCLEOTIDE SEQUENCE</scope>
    <source>
        <strain evidence="1">CtGB41</strain>
    </source>
</reference>
<name>A0A8S5QD93_9CAUD</name>
<sequence>MPGVTPWSCLFCLQIQILSIFLSEMIERWACNHDYICTKNNIR</sequence>
<protein>
    <submittedName>
        <fullName evidence="1">Uncharacterized protein</fullName>
    </submittedName>
</protein>
<evidence type="ECO:0000313" key="1">
    <source>
        <dbReference type="EMBL" id="DAE17056.1"/>
    </source>
</evidence>